<accession>A0A3N9WLT6</accession>
<dbReference type="Gene3D" id="1.10.10.60">
    <property type="entry name" value="Homeodomain-like"/>
    <property type="match status" value="1"/>
</dbReference>
<gene>
    <name evidence="5" type="ORF">DLJ58_32355</name>
</gene>
<dbReference type="PANTHER" id="PTHR46796:SF6">
    <property type="entry name" value="ARAC SUBFAMILY"/>
    <property type="match status" value="1"/>
</dbReference>
<dbReference type="SUPFAM" id="SSF46689">
    <property type="entry name" value="Homeodomain-like"/>
    <property type="match status" value="1"/>
</dbReference>
<evidence type="ECO:0000256" key="3">
    <source>
        <dbReference type="ARBA" id="ARBA00023163"/>
    </source>
</evidence>
<evidence type="ECO:0000256" key="2">
    <source>
        <dbReference type="ARBA" id="ARBA00023125"/>
    </source>
</evidence>
<name>A0A3N9WLT6_9ACTN</name>
<dbReference type="GO" id="GO:0043565">
    <property type="term" value="F:sequence-specific DNA binding"/>
    <property type="evidence" value="ECO:0007669"/>
    <property type="project" value="InterPro"/>
</dbReference>
<organism evidence="5 6">
    <name type="scientific">Micromonospora arida</name>
    <dbReference type="NCBI Taxonomy" id="2203715"/>
    <lineage>
        <taxon>Bacteria</taxon>
        <taxon>Bacillati</taxon>
        <taxon>Actinomycetota</taxon>
        <taxon>Actinomycetes</taxon>
        <taxon>Micromonosporales</taxon>
        <taxon>Micromonosporaceae</taxon>
        <taxon>Micromonospora</taxon>
    </lineage>
</organism>
<reference evidence="5 6" key="1">
    <citation type="submission" date="2018-05" db="EMBL/GenBank/DDBJ databases">
        <title>Micromonospora from Atacama Desert.</title>
        <authorList>
            <person name="Carro L."/>
            <person name="Goodfellow M."/>
            <person name="Klenk H.-P."/>
        </authorList>
    </citation>
    <scope>NUCLEOTIDE SEQUENCE [LARGE SCALE GENOMIC DNA]</scope>
    <source>
        <strain evidence="5 6">LB32</strain>
    </source>
</reference>
<evidence type="ECO:0000313" key="6">
    <source>
        <dbReference type="Proteomes" id="UP000266889"/>
    </source>
</evidence>
<protein>
    <submittedName>
        <fullName evidence="5">AraC family transcriptional regulator</fullName>
    </submittedName>
</protein>
<dbReference type="AlphaFoldDB" id="A0A3N9WLT6"/>
<dbReference type="SMART" id="SM00342">
    <property type="entry name" value="HTH_ARAC"/>
    <property type="match status" value="1"/>
</dbReference>
<sequence length="332" mass="37410">MMTMIQTLFDSTDFPVDERFDRWHEMAMRSLAASDIATESPHQDFRATMQHLDLGAVQIVAMTYPSLRCRRTPRLIRQNDPEYLSLGMILEGKQGIAQGGRESIAGPDDLVLYDTSHPYEAHVTAATPVVARTVVAQFPRALLPTRNFEQLLGARMSGRVGTGGLVAQFLFGLVRDADHYEPADCPRLATVFLDLLSITLARELGAGCELPPESPQNALMLRIHAFIQQHLGDPELSPVTIAAAHQISVRHLHQLFRQQDLTVSAWIRRERLARCRRDLADPRLRGRPIHAIALRWGFPRPADFTRTFRLSYDMTPSEYREMVPHSLVGVES</sequence>
<dbReference type="Pfam" id="PF14525">
    <property type="entry name" value="AraC_binding_2"/>
    <property type="match status" value="1"/>
</dbReference>
<keyword evidence="2" id="KW-0238">DNA-binding</keyword>
<keyword evidence="6" id="KW-1185">Reference proteome</keyword>
<dbReference type="PANTHER" id="PTHR46796">
    <property type="entry name" value="HTH-TYPE TRANSCRIPTIONAL ACTIVATOR RHAS-RELATED"/>
    <property type="match status" value="1"/>
</dbReference>
<evidence type="ECO:0000259" key="4">
    <source>
        <dbReference type="PROSITE" id="PS01124"/>
    </source>
</evidence>
<proteinExistence type="predicted"/>
<dbReference type="InterPro" id="IPR009057">
    <property type="entry name" value="Homeodomain-like_sf"/>
</dbReference>
<keyword evidence="1" id="KW-0805">Transcription regulation</keyword>
<evidence type="ECO:0000256" key="1">
    <source>
        <dbReference type="ARBA" id="ARBA00023015"/>
    </source>
</evidence>
<evidence type="ECO:0000313" key="5">
    <source>
        <dbReference type="EMBL" id="RQX01619.1"/>
    </source>
</evidence>
<comment type="caution">
    <text evidence="5">The sequence shown here is derived from an EMBL/GenBank/DDBJ whole genome shotgun (WGS) entry which is preliminary data.</text>
</comment>
<dbReference type="GO" id="GO:0003700">
    <property type="term" value="F:DNA-binding transcription factor activity"/>
    <property type="evidence" value="ECO:0007669"/>
    <property type="project" value="InterPro"/>
</dbReference>
<dbReference type="InterPro" id="IPR018060">
    <property type="entry name" value="HTH_AraC"/>
</dbReference>
<dbReference type="InterPro" id="IPR035418">
    <property type="entry name" value="AraC-bd_2"/>
</dbReference>
<dbReference type="EMBL" id="QGSY01000330">
    <property type="protein sequence ID" value="RQX01619.1"/>
    <property type="molecule type" value="Genomic_DNA"/>
</dbReference>
<feature type="domain" description="HTH araC/xylS-type" evidence="4">
    <location>
        <begin position="221"/>
        <end position="322"/>
    </location>
</feature>
<dbReference type="Pfam" id="PF12833">
    <property type="entry name" value="HTH_18"/>
    <property type="match status" value="1"/>
</dbReference>
<dbReference type="PROSITE" id="PS01124">
    <property type="entry name" value="HTH_ARAC_FAMILY_2"/>
    <property type="match status" value="1"/>
</dbReference>
<dbReference type="InterPro" id="IPR050204">
    <property type="entry name" value="AraC_XylS_family_regulators"/>
</dbReference>
<keyword evidence="3" id="KW-0804">Transcription</keyword>
<dbReference type="Proteomes" id="UP000266889">
    <property type="component" value="Unassembled WGS sequence"/>
</dbReference>